<sequence length="234" mass="28065">MEELKCKDYKVLFLLHILQSGKVTNPHNRNFPNSTEQIAPWIYFICYHSVFWVIVRTQELQGRSYKKTNHKENKYCLKYISMLKKWLKKYQCYWFYLTPNHGKPLKAQSTPLYTLTPLAIRRCNGERSPNLEIYESSNIDNFNTHNLVGKGVGFRICKFRYHCIRKTILNVDDLSALNIIYSATTRKTYDKLTVAFLPDFRYIHNNFYDFLTTKLLTHFRDFDILRKNSNYKRL</sequence>
<name>A0A6G0U887_APHGL</name>
<keyword evidence="2" id="KW-1185">Reference proteome</keyword>
<comment type="caution">
    <text evidence="1">The sequence shown here is derived from an EMBL/GenBank/DDBJ whole genome shotgun (WGS) entry which is preliminary data.</text>
</comment>
<accession>A0A6G0U887</accession>
<evidence type="ECO:0000313" key="1">
    <source>
        <dbReference type="EMBL" id="KAE9545338.1"/>
    </source>
</evidence>
<protein>
    <submittedName>
        <fullName evidence="1">Uncharacterized protein</fullName>
    </submittedName>
</protein>
<organism evidence="1 2">
    <name type="scientific">Aphis glycines</name>
    <name type="common">Soybean aphid</name>
    <dbReference type="NCBI Taxonomy" id="307491"/>
    <lineage>
        <taxon>Eukaryota</taxon>
        <taxon>Metazoa</taxon>
        <taxon>Ecdysozoa</taxon>
        <taxon>Arthropoda</taxon>
        <taxon>Hexapoda</taxon>
        <taxon>Insecta</taxon>
        <taxon>Pterygota</taxon>
        <taxon>Neoptera</taxon>
        <taxon>Paraneoptera</taxon>
        <taxon>Hemiptera</taxon>
        <taxon>Sternorrhyncha</taxon>
        <taxon>Aphidomorpha</taxon>
        <taxon>Aphidoidea</taxon>
        <taxon>Aphididae</taxon>
        <taxon>Aphidini</taxon>
        <taxon>Aphis</taxon>
        <taxon>Aphis</taxon>
    </lineage>
</organism>
<reference evidence="1 2" key="1">
    <citation type="submission" date="2019-08" db="EMBL/GenBank/DDBJ databases">
        <title>The genome of the soybean aphid Biotype 1, its phylome, world population structure and adaptation to the North American continent.</title>
        <authorList>
            <person name="Giordano R."/>
            <person name="Donthu R.K."/>
            <person name="Hernandez A.G."/>
            <person name="Wright C.L."/>
            <person name="Zimin A.V."/>
        </authorList>
    </citation>
    <scope>NUCLEOTIDE SEQUENCE [LARGE SCALE GENOMIC DNA]</scope>
    <source>
        <tissue evidence="1">Whole aphids</tissue>
    </source>
</reference>
<proteinExistence type="predicted"/>
<dbReference type="AlphaFoldDB" id="A0A6G0U887"/>
<dbReference type="EMBL" id="VYZN01000001">
    <property type="protein sequence ID" value="KAE9545338.1"/>
    <property type="molecule type" value="Genomic_DNA"/>
</dbReference>
<dbReference type="Proteomes" id="UP000475862">
    <property type="component" value="Unassembled WGS sequence"/>
</dbReference>
<evidence type="ECO:0000313" key="2">
    <source>
        <dbReference type="Proteomes" id="UP000475862"/>
    </source>
</evidence>
<gene>
    <name evidence="1" type="ORF">AGLY_000881</name>
</gene>